<reference evidence="3 4" key="1">
    <citation type="journal article" date="2015" name="Microbes Environ.">
        <title>Distribution and evolution of nitrogen fixation genes in the phylum bacteroidetes.</title>
        <authorList>
            <person name="Inoue J."/>
            <person name="Oshima K."/>
            <person name="Suda W."/>
            <person name="Sakamoto M."/>
            <person name="Iino T."/>
            <person name="Noda S."/>
            <person name="Hongoh Y."/>
            <person name="Hattori M."/>
            <person name="Ohkuma M."/>
        </authorList>
    </citation>
    <scope>NUCLEOTIDE SEQUENCE [LARGE SCALE GENOMIC DNA]</scope>
    <source>
        <strain evidence="3">JCM 15548</strain>
    </source>
</reference>
<dbReference type="OrthoDB" id="1120747at2"/>
<dbReference type="EMBL" id="BAZW01000003">
    <property type="protein sequence ID" value="GAO28601.1"/>
    <property type="molecule type" value="Genomic_DNA"/>
</dbReference>
<evidence type="ECO:0000313" key="3">
    <source>
        <dbReference type="EMBL" id="GAO28601.1"/>
    </source>
</evidence>
<sequence>MGKHNSFDDFIKRNREAFDSQMPSDQLWDRIASEVNVSQSGKRQLWFNHARRYAAVALVFLSVAAGLHMVFFSSVEGEDLQASLVSKEINDVTYFYETEIERKRERVMALTAEIPAIEQEIEMDFEALDLALKELKADLNDDVANSEVLTAMIQNYRLKLQILEQILEFVEPTSTDNNTEDENDTFSL</sequence>
<evidence type="ECO:0000256" key="1">
    <source>
        <dbReference type="SAM" id="Coils"/>
    </source>
</evidence>
<protein>
    <recommendedName>
        <fullName evidence="5">Anti-sigma factor</fullName>
    </recommendedName>
</protein>
<keyword evidence="2" id="KW-0472">Membrane</keyword>
<organism evidence="3 4">
    <name type="scientific">Geofilum rubicundum JCM 15548</name>
    <dbReference type="NCBI Taxonomy" id="1236989"/>
    <lineage>
        <taxon>Bacteria</taxon>
        <taxon>Pseudomonadati</taxon>
        <taxon>Bacteroidota</taxon>
        <taxon>Bacteroidia</taxon>
        <taxon>Marinilabiliales</taxon>
        <taxon>Marinilabiliaceae</taxon>
        <taxon>Geofilum</taxon>
    </lineage>
</organism>
<dbReference type="Proteomes" id="UP000032900">
    <property type="component" value="Unassembled WGS sequence"/>
</dbReference>
<comment type="caution">
    <text evidence="3">The sequence shown here is derived from an EMBL/GenBank/DDBJ whole genome shotgun (WGS) entry which is preliminary data.</text>
</comment>
<keyword evidence="1" id="KW-0175">Coiled coil</keyword>
<evidence type="ECO:0008006" key="5">
    <source>
        <dbReference type="Google" id="ProtNLM"/>
    </source>
</evidence>
<accession>A0A0E9LTZ2</accession>
<keyword evidence="4" id="KW-1185">Reference proteome</keyword>
<evidence type="ECO:0000256" key="2">
    <source>
        <dbReference type="SAM" id="Phobius"/>
    </source>
</evidence>
<keyword evidence="2" id="KW-1133">Transmembrane helix</keyword>
<keyword evidence="2" id="KW-0812">Transmembrane</keyword>
<evidence type="ECO:0000313" key="4">
    <source>
        <dbReference type="Proteomes" id="UP000032900"/>
    </source>
</evidence>
<dbReference type="STRING" id="1236989.JCM15548_1718"/>
<dbReference type="AlphaFoldDB" id="A0A0E9LTZ2"/>
<feature type="coiled-coil region" evidence="1">
    <location>
        <begin position="100"/>
        <end position="138"/>
    </location>
</feature>
<name>A0A0E9LTZ2_9BACT</name>
<gene>
    <name evidence="3" type="ORF">JCM15548_1718</name>
</gene>
<dbReference type="RefSeq" id="WP_062122386.1">
    <property type="nucleotide sequence ID" value="NZ_BAZW01000003.1"/>
</dbReference>
<feature type="transmembrane region" description="Helical" evidence="2">
    <location>
        <begin position="53"/>
        <end position="72"/>
    </location>
</feature>
<proteinExistence type="predicted"/>